<reference evidence="4" key="1">
    <citation type="submission" date="2018-05" db="EMBL/GenBank/DDBJ databases">
        <authorList>
            <person name="Lanie J.A."/>
            <person name="Ng W.-L."/>
            <person name="Kazmierczak K.M."/>
            <person name="Andrzejewski T.M."/>
            <person name="Davidsen T.M."/>
            <person name="Wayne K.J."/>
            <person name="Tettelin H."/>
            <person name="Glass J.I."/>
            <person name="Rusch D."/>
            <person name="Podicherti R."/>
            <person name="Tsui H.-C.T."/>
            <person name="Winkler M.E."/>
        </authorList>
    </citation>
    <scope>NUCLEOTIDE SEQUENCE</scope>
</reference>
<dbReference type="SMART" id="SM00829">
    <property type="entry name" value="PKS_ER"/>
    <property type="match status" value="1"/>
</dbReference>
<dbReference type="InterPro" id="IPR013154">
    <property type="entry name" value="ADH-like_N"/>
</dbReference>
<evidence type="ECO:0000259" key="3">
    <source>
        <dbReference type="SMART" id="SM00829"/>
    </source>
</evidence>
<sequence>MTIPNEMKAIDIKEPGGPEMLVPVTVPIPELTSDQVLIKNEAVGVNRPDVAQRTGNYPVPPDANPLPGLEVAGEVVAMGSEAGNWEVGEKVTALTHGGGYAEYTAVHHGHCLPWPAGFDALISAAIPETYFTVYYNVFTRAGLQAGETILVHGGSSGIGHAAIQLAHAVGAKVIATAGSSEKCGFCEDAGADKTINYKVEDWEAVAKDYTDGNGVNVVLDIVAGDYVQKNLNLLARDGRYAALALLGGAKAEINMGRILRQRITLSGSTLRPQTTAEKANIAANLKSEVWPLFEGGKVKPHVHETFFLEEASKAHMLMESSAHMGKIILKIAG</sequence>
<dbReference type="CDD" id="cd05276">
    <property type="entry name" value="p53_inducible_oxidoreductase"/>
    <property type="match status" value="1"/>
</dbReference>
<dbReference type="NCBIfam" id="TIGR02824">
    <property type="entry name" value="quinone_pig3"/>
    <property type="match status" value="1"/>
</dbReference>
<proteinExistence type="predicted"/>
<dbReference type="InterPro" id="IPR036291">
    <property type="entry name" value="NAD(P)-bd_dom_sf"/>
</dbReference>
<dbReference type="SUPFAM" id="SSF50129">
    <property type="entry name" value="GroES-like"/>
    <property type="match status" value="1"/>
</dbReference>
<dbReference type="InterPro" id="IPR014189">
    <property type="entry name" value="Quinone_OxRdtase_PIG3"/>
</dbReference>
<keyword evidence="1" id="KW-0521">NADP</keyword>
<evidence type="ECO:0000256" key="1">
    <source>
        <dbReference type="ARBA" id="ARBA00022857"/>
    </source>
</evidence>
<feature type="domain" description="Enoyl reductase (ER)" evidence="3">
    <location>
        <begin position="16"/>
        <end position="329"/>
    </location>
</feature>
<name>A0A381V4Z5_9ZZZZ</name>
<dbReference type="Gene3D" id="3.40.50.720">
    <property type="entry name" value="NAD(P)-binding Rossmann-like Domain"/>
    <property type="match status" value="1"/>
</dbReference>
<protein>
    <recommendedName>
        <fullName evidence="3">Enoyl reductase (ER) domain-containing protein</fullName>
    </recommendedName>
</protein>
<dbReference type="GO" id="GO:0070402">
    <property type="term" value="F:NADPH binding"/>
    <property type="evidence" value="ECO:0007669"/>
    <property type="project" value="TreeGrafter"/>
</dbReference>
<evidence type="ECO:0000256" key="2">
    <source>
        <dbReference type="ARBA" id="ARBA00023002"/>
    </source>
</evidence>
<dbReference type="AlphaFoldDB" id="A0A381V4Z5"/>
<dbReference type="InterPro" id="IPR011032">
    <property type="entry name" value="GroES-like_sf"/>
</dbReference>
<dbReference type="EMBL" id="UINC01007863">
    <property type="protein sequence ID" value="SVA35422.1"/>
    <property type="molecule type" value="Genomic_DNA"/>
</dbReference>
<dbReference type="InterPro" id="IPR020843">
    <property type="entry name" value="ER"/>
</dbReference>
<keyword evidence="2" id="KW-0560">Oxidoreductase</keyword>
<gene>
    <name evidence="4" type="ORF">METZ01_LOCUS88276</name>
</gene>
<dbReference type="GO" id="GO:0016651">
    <property type="term" value="F:oxidoreductase activity, acting on NAD(P)H"/>
    <property type="evidence" value="ECO:0007669"/>
    <property type="project" value="TreeGrafter"/>
</dbReference>
<dbReference type="Gene3D" id="3.90.180.10">
    <property type="entry name" value="Medium-chain alcohol dehydrogenases, catalytic domain"/>
    <property type="match status" value="1"/>
</dbReference>
<dbReference type="Pfam" id="PF08240">
    <property type="entry name" value="ADH_N"/>
    <property type="match status" value="1"/>
</dbReference>
<evidence type="ECO:0000313" key="4">
    <source>
        <dbReference type="EMBL" id="SVA35422.1"/>
    </source>
</evidence>
<dbReference type="PANTHER" id="PTHR48106:SF8">
    <property type="entry name" value="OS02G0805600 PROTEIN"/>
    <property type="match status" value="1"/>
</dbReference>
<dbReference type="InterPro" id="IPR013149">
    <property type="entry name" value="ADH-like_C"/>
</dbReference>
<dbReference type="SUPFAM" id="SSF51735">
    <property type="entry name" value="NAD(P)-binding Rossmann-fold domains"/>
    <property type="match status" value="1"/>
</dbReference>
<organism evidence="4">
    <name type="scientific">marine metagenome</name>
    <dbReference type="NCBI Taxonomy" id="408172"/>
    <lineage>
        <taxon>unclassified sequences</taxon>
        <taxon>metagenomes</taxon>
        <taxon>ecological metagenomes</taxon>
    </lineage>
</organism>
<accession>A0A381V4Z5</accession>
<dbReference type="Pfam" id="PF00107">
    <property type="entry name" value="ADH_zinc_N"/>
    <property type="match status" value="1"/>
</dbReference>
<dbReference type="PANTHER" id="PTHR48106">
    <property type="entry name" value="QUINONE OXIDOREDUCTASE PIG3-RELATED"/>
    <property type="match status" value="1"/>
</dbReference>